<keyword evidence="4" id="KW-0677">Repeat</keyword>
<dbReference type="PANTHER" id="PTHR45925:SF4">
    <property type="entry name" value="ZINC FINGER PROTEIN 217"/>
    <property type="match status" value="1"/>
</dbReference>
<evidence type="ECO:0000313" key="13">
    <source>
        <dbReference type="Proteomes" id="UP001044222"/>
    </source>
</evidence>
<keyword evidence="8" id="KW-0238">DNA-binding</keyword>
<evidence type="ECO:0000256" key="9">
    <source>
        <dbReference type="ARBA" id="ARBA00023163"/>
    </source>
</evidence>
<comment type="caution">
    <text evidence="12">The sequence shown here is derived from an EMBL/GenBank/DDBJ whole genome shotgun (WGS) entry which is preliminary data.</text>
</comment>
<keyword evidence="7" id="KW-0805">Transcription regulation</keyword>
<feature type="compositionally biased region" description="Basic residues" evidence="11">
    <location>
        <begin position="83"/>
        <end position="92"/>
    </location>
</feature>
<organism evidence="12 13">
    <name type="scientific">Anguilla anguilla</name>
    <name type="common">European freshwater eel</name>
    <name type="synonym">Muraena anguilla</name>
    <dbReference type="NCBI Taxonomy" id="7936"/>
    <lineage>
        <taxon>Eukaryota</taxon>
        <taxon>Metazoa</taxon>
        <taxon>Chordata</taxon>
        <taxon>Craniata</taxon>
        <taxon>Vertebrata</taxon>
        <taxon>Euteleostomi</taxon>
        <taxon>Actinopterygii</taxon>
        <taxon>Neopterygii</taxon>
        <taxon>Teleostei</taxon>
        <taxon>Anguilliformes</taxon>
        <taxon>Anguillidae</taxon>
        <taxon>Anguilla</taxon>
    </lineage>
</organism>
<evidence type="ECO:0000256" key="4">
    <source>
        <dbReference type="ARBA" id="ARBA00022737"/>
    </source>
</evidence>
<sequence>MSLSVSATSVPKSALVTNACTSCAYKTFYPEVLLMHIRLAHRDKLEPAKKSHTRSSIAALKRKRHTGCPPALEGKDVSPLPHFYRKHPRRTKSPAALADAHSGRPLAAPRFADPERDCFVVSVKPPVQDKDRPAVNGAAWPRRAALPPRPFGDPAGGLRRALRQEGEVLRPPRGRRAAGRLHPTEAGGEADQELSSRQPLLQNTPPHGPRQAPGKVPETDWNVINILRSYSPSDLASLYHPTAGSSHSAFSAPTAGSRPVPYQQHPNSALQRRSGGGPASGARCGPADKSA</sequence>
<keyword evidence="5" id="KW-0863">Zinc-finger</keyword>
<gene>
    <name evidence="12" type="ORF">ANANG_G00220370</name>
</gene>
<feature type="region of interest" description="Disordered" evidence="11">
    <location>
        <begin position="242"/>
        <end position="291"/>
    </location>
</feature>
<proteinExistence type="inferred from homology"/>
<accession>A0A9D3LW34</accession>
<evidence type="ECO:0000256" key="8">
    <source>
        <dbReference type="ARBA" id="ARBA00023125"/>
    </source>
</evidence>
<feature type="region of interest" description="Disordered" evidence="11">
    <location>
        <begin position="130"/>
        <end position="218"/>
    </location>
</feature>
<dbReference type="PANTHER" id="PTHR45925">
    <property type="entry name" value="ZINC FINGER PROTEIN"/>
    <property type="match status" value="1"/>
</dbReference>
<comment type="subcellular location">
    <subcellularLocation>
        <location evidence="1">Nucleus</location>
    </subcellularLocation>
</comment>
<dbReference type="AlphaFoldDB" id="A0A9D3LW34"/>
<name>A0A9D3LW34_ANGAN</name>
<dbReference type="GO" id="GO:0008270">
    <property type="term" value="F:zinc ion binding"/>
    <property type="evidence" value="ECO:0007669"/>
    <property type="project" value="UniProtKB-KW"/>
</dbReference>
<evidence type="ECO:0000256" key="1">
    <source>
        <dbReference type="ARBA" id="ARBA00004123"/>
    </source>
</evidence>
<keyword evidence="9" id="KW-0804">Transcription</keyword>
<protein>
    <recommendedName>
        <fullName evidence="14">C2H2-type domain-containing protein</fullName>
    </recommendedName>
</protein>
<evidence type="ECO:0000256" key="7">
    <source>
        <dbReference type="ARBA" id="ARBA00023015"/>
    </source>
</evidence>
<evidence type="ECO:0000256" key="10">
    <source>
        <dbReference type="ARBA" id="ARBA00023242"/>
    </source>
</evidence>
<dbReference type="GO" id="GO:0005634">
    <property type="term" value="C:nucleus"/>
    <property type="evidence" value="ECO:0007669"/>
    <property type="project" value="UniProtKB-SubCell"/>
</dbReference>
<evidence type="ECO:0000256" key="3">
    <source>
        <dbReference type="ARBA" id="ARBA00022723"/>
    </source>
</evidence>
<comment type="similarity">
    <text evidence="2">Belongs to the krueppel C2H2-type zinc-finger protein family.</text>
</comment>
<evidence type="ECO:0000256" key="11">
    <source>
        <dbReference type="SAM" id="MobiDB-lite"/>
    </source>
</evidence>
<dbReference type="GO" id="GO:0000978">
    <property type="term" value="F:RNA polymerase II cis-regulatory region sequence-specific DNA binding"/>
    <property type="evidence" value="ECO:0007669"/>
    <property type="project" value="TreeGrafter"/>
</dbReference>
<feature type="compositionally biased region" description="Polar residues" evidence="11">
    <location>
        <begin position="193"/>
        <end position="205"/>
    </location>
</feature>
<evidence type="ECO:0000256" key="6">
    <source>
        <dbReference type="ARBA" id="ARBA00022833"/>
    </source>
</evidence>
<dbReference type="GO" id="GO:0000981">
    <property type="term" value="F:DNA-binding transcription factor activity, RNA polymerase II-specific"/>
    <property type="evidence" value="ECO:0007669"/>
    <property type="project" value="TreeGrafter"/>
</dbReference>
<dbReference type="InterPro" id="IPR051967">
    <property type="entry name" value="Krueppel_C2H2-ZF"/>
</dbReference>
<evidence type="ECO:0000256" key="2">
    <source>
        <dbReference type="ARBA" id="ARBA00006991"/>
    </source>
</evidence>
<reference evidence="12" key="1">
    <citation type="submission" date="2021-01" db="EMBL/GenBank/DDBJ databases">
        <title>A chromosome-scale assembly of European eel, Anguilla anguilla.</title>
        <authorList>
            <person name="Henkel C."/>
            <person name="Jong-Raadsen S.A."/>
            <person name="Dufour S."/>
            <person name="Weltzien F.-A."/>
            <person name="Palstra A.P."/>
            <person name="Pelster B."/>
            <person name="Spaink H.P."/>
            <person name="Van Den Thillart G.E."/>
            <person name="Jansen H."/>
            <person name="Zahm M."/>
            <person name="Klopp C."/>
            <person name="Cedric C."/>
            <person name="Louis A."/>
            <person name="Berthelot C."/>
            <person name="Parey E."/>
            <person name="Roest Crollius H."/>
            <person name="Montfort J."/>
            <person name="Robinson-Rechavi M."/>
            <person name="Bucao C."/>
            <person name="Bouchez O."/>
            <person name="Gislard M."/>
            <person name="Lluch J."/>
            <person name="Milhes M."/>
            <person name="Lampietro C."/>
            <person name="Lopez Roques C."/>
            <person name="Donnadieu C."/>
            <person name="Braasch I."/>
            <person name="Desvignes T."/>
            <person name="Postlethwait J."/>
            <person name="Bobe J."/>
            <person name="Guiguen Y."/>
            <person name="Dirks R."/>
        </authorList>
    </citation>
    <scope>NUCLEOTIDE SEQUENCE</scope>
    <source>
        <strain evidence="12">Tag_6206</strain>
        <tissue evidence="12">Liver</tissue>
    </source>
</reference>
<dbReference type="Proteomes" id="UP001044222">
    <property type="component" value="Chromosome 12"/>
</dbReference>
<evidence type="ECO:0000256" key="5">
    <source>
        <dbReference type="ARBA" id="ARBA00022771"/>
    </source>
</evidence>
<keyword evidence="10" id="KW-0539">Nucleus</keyword>
<dbReference type="EMBL" id="JAFIRN010000012">
    <property type="protein sequence ID" value="KAG5838115.1"/>
    <property type="molecule type" value="Genomic_DNA"/>
</dbReference>
<feature type="region of interest" description="Disordered" evidence="11">
    <location>
        <begin position="47"/>
        <end position="105"/>
    </location>
</feature>
<keyword evidence="3" id="KW-0479">Metal-binding</keyword>
<feature type="compositionally biased region" description="Low complexity" evidence="11">
    <location>
        <begin position="280"/>
        <end position="291"/>
    </location>
</feature>
<evidence type="ECO:0000313" key="12">
    <source>
        <dbReference type="EMBL" id="KAG5838115.1"/>
    </source>
</evidence>
<evidence type="ECO:0008006" key="14">
    <source>
        <dbReference type="Google" id="ProtNLM"/>
    </source>
</evidence>
<keyword evidence="13" id="KW-1185">Reference proteome</keyword>
<keyword evidence="6" id="KW-0862">Zinc</keyword>